<dbReference type="OrthoDB" id="3049631at2759"/>
<dbReference type="Gene3D" id="1.20.1280.50">
    <property type="match status" value="1"/>
</dbReference>
<keyword evidence="2" id="KW-1185">Reference proteome</keyword>
<evidence type="ECO:0000313" key="1">
    <source>
        <dbReference type="EMBL" id="EDR13121.1"/>
    </source>
</evidence>
<dbReference type="EMBL" id="DS547093">
    <property type="protein sequence ID" value="EDR13121.1"/>
    <property type="molecule type" value="Genomic_DNA"/>
</dbReference>
<name>B0CWS1_LACBS</name>
<gene>
    <name evidence="1" type="ORF">LACBIDRAFT_308610</name>
</gene>
<dbReference type="KEGG" id="lbc:LACBIDRAFT_308610"/>
<accession>B0CWS1</accession>
<evidence type="ECO:0000313" key="2">
    <source>
        <dbReference type="Proteomes" id="UP000001194"/>
    </source>
</evidence>
<sequence length="471" mass="53823">MVDPLIKETRSALELLLVETEQEIARLLQVAIQTKTSINRHSLTSSLPPEILSEIFVLCCQPNYNAIGGVDRQGICPLRLSAVCKAWRELAWTTSRLWSVIILIFPNPHALHLEEIFASWIERAGNQPLSIRYDIRGNGLLDRLIRPQDTLKWKNVSIFIPSESLPVIKKYDYFPLLEHLSIRVRAASSDKYDLENFDIFNPFSLPSITRLHVPQYLRRFKHNSMWLQLRTFSASTIGHEQLWDILFSAEFLEVFNANSLEPHSKGNIPETVNHSYLRRLVLKEVDSGTLNLLLSTPGISTPNLEDLTIEISYGSPDSTSLSNFITSLHQLRRFKVKYDDHHDPEWFFHWLLNIPSLTELHVETSTRAITNIVSALGNPASTETKMEYLPLLVDLTITGFFWGSNFMVKDIPEMLAYRSSGLSPSISRLKRAFIHQKSRPFSNEDLEAFRTASLGDLAFTVVDSWNGAHRI</sequence>
<protein>
    <submittedName>
        <fullName evidence="1">Predicted protein</fullName>
    </submittedName>
</protein>
<proteinExistence type="predicted"/>
<dbReference type="RefSeq" id="XP_001875619.1">
    <property type="nucleotide sequence ID" value="XM_001875584.1"/>
</dbReference>
<dbReference type="Proteomes" id="UP000001194">
    <property type="component" value="Unassembled WGS sequence"/>
</dbReference>
<dbReference type="HOGENOM" id="CLU_538683_0_0_1"/>
<organism evidence="2">
    <name type="scientific">Laccaria bicolor (strain S238N-H82 / ATCC MYA-4686)</name>
    <name type="common">Bicoloured deceiver</name>
    <name type="synonym">Laccaria laccata var. bicolor</name>
    <dbReference type="NCBI Taxonomy" id="486041"/>
    <lineage>
        <taxon>Eukaryota</taxon>
        <taxon>Fungi</taxon>
        <taxon>Dikarya</taxon>
        <taxon>Basidiomycota</taxon>
        <taxon>Agaricomycotina</taxon>
        <taxon>Agaricomycetes</taxon>
        <taxon>Agaricomycetidae</taxon>
        <taxon>Agaricales</taxon>
        <taxon>Agaricineae</taxon>
        <taxon>Hydnangiaceae</taxon>
        <taxon>Laccaria</taxon>
    </lineage>
</organism>
<dbReference type="AlphaFoldDB" id="B0CWS1"/>
<reference evidence="1 2" key="1">
    <citation type="journal article" date="2008" name="Nature">
        <title>The genome of Laccaria bicolor provides insights into mycorrhizal symbiosis.</title>
        <authorList>
            <person name="Martin F."/>
            <person name="Aerts A."/>
            <person name="Ahren D."/>
            <person name="Brun A."/>
            <person name="Danchin E.G.J."/>
            <person name="Duchaussoy F."/>
            <person name="Gibon J."/>
            <person name="Kohler A."/>
            <person name="Lindquist E."/>
            <person name="Pereda V."/>
            <person name="Salamov A."/>
            <person name="Shapiro H.J."/>
            <person name="Wuyts J."/>
            <person name="Blaudez D."/>
            <person name="Buee M."/>
            <person name="Brokstein P."/>
            <person name="Canbaeck B."/>
            <person name="Cohen D."/>
            <person name="Courty P.E."/>
            <person name="Coutinho P.M."/>
            <person name="Delaruelle C."/>
            <person name="Detter J.C."/>
            <person name="Deveau A."/>
            <person name="DiFazio S."/>
            <person name="Duplessis S."/>
            <person name="Fraissinet-Tachet L."/>
            <person name="Lucic E."/>
            <person name="Frey-Klett P."/>
            <person name="Fourrey C."/>
            <person name="Feussner I."/>
            <person name="Gay G."/>
            <person name="Grimwood J."/>
            <person name="Hoegger P.J."/>
            <person name="Jain P."/>
            <person name="Kilaru S."/>
            <person name="Labbe J."/>
            <person name="Lin Y.C."/>
            <person name="Legue V."/>
            <person name="Le Tacon F."/>
            <person name="Marmeisse R."/>
            <person name="Melayah D."/>
            <person name="Montanini B."/>
            <person name="Muratet M."/>
            <person name="Nehls U."/>
            <person name="Niculita-Hirzel H."/>
            <person name="Oudot-Le Secq M.P."/>
            <person name="Peter M."/>
            <person name="Quesneville H."/>
            <person name="Rajashekar B."/>
            <person name="Reich M."/>
            <person name="Rouhier N."/>
            <person name="Schmutz J."/>
            <person name="Yin T."/>
            <person name="Chalot M."/>
            <person name="Henrissat B."/>
            <person name="Kuees U."/>
            <person name="Lucas S."/>
            <person name="Van de Peer Y."/>
            <person name="Podila G.K."/>
            <person name="Polle A."/>
            <person name="Pukkila P.J."/>
            <person name="Richardson P.M."/>
            <person name="Rouze P."/>
            <person name="Sanders I.R."/>
            <person name="Stajich J.E."/>
            <person name="Tunlid A."/>
            <person name="Tuskan G."/>
            <person name="Grigoriev I.V."/>
        </authorList>
    </citation>
    <scope>NUCLEOTIDE SEQUENCE [LARGE SCALE GENOMIC DNA]</scope>
    <source>
        <strain evidence="2">S238N-H82 / ATCC MYA-4686</strain>
    </source>
</reference>
<dbReference type="GeneID" id="6071436"/>
<dbReference type="InParanoid" id="B0CWS1"/>